<dbReference type="Proteomes" id="UP000194137">
    <property type="component" value="Chromosome"/>
</dbReference>
<sequence>MKALVTGSSGHLGEALVRTLKSAGHDVTGLDIVPGAMTTDIGSIADPSCVARVMAGAEVVFHAATLHKPHVATHPAQAFIDTNVSGTLTLLEEAVRINLRSFIFTSTTSVFGDALIPPAGAPAAWITEEVRPIPKNIYGVTKAAAEDLCQLFHRNSGLACIILRTSRFFPEEDDDKAVRAAYADDNMKANEYLHRRVEIDDCVQAHLLAAEHAPRIGFARYIISATTPFTPDDLKTIRVDAPKAVARHVPGYVAEYARRNWTMLPRIDRVYVSDKARRELGWQPRTDFASIVDRLSRGESIQSPLAQAIGSKGYHAEIFSEGPYPVAPRLTAPAKRAGS</sequence>
<dbReference type="RefSeq" id="WP_086087216.1">
    <property type="nucleotide sequence ID" value="NZ_CP021112.1"/>
</dbReference>
<dbReference type="STRING" id="1235591.CAK95_06710"/>
<dbReference type="EMBL" id="CP021112">
    <property type="protein sequence ID" value="ARP98798.1"/>
    <property type="molecule type" value="Genomic_DNA"/>
</dbReference>
<dbReference type="AlphaFoldDB" id="A0A1W6ZN30"/>
<reference evidence="1 2" key="1">
    <citation type="submission" date="2017-05" db="EMBL/GenBank/DDBJ databases">
        <title>Full genome sequence of Pseudorhodoplanes sinuspersici.</title>
        <authorList>
            <person name="Dastgheib S.M.M."/>
            <person name="Shavandi M."/>
            <person name="Tirandaz H."/>
        </authorList>
    </citation>
    <scope>NUCLEOTIDE SEQUENCE [LARGE SCALE GENOMIC DNA]</scope>
    <source>
        <strain evidence="1 2">RIPI110</strain>
    </source>
</reference>
<dbReference type="Gene3D" id="3.40.50.720">
    <property type="entry name" value="NAD(P)-binding Rossmann-like Domain"/>
    <property type="match status" value="1"/>
</dbReference>
<name>A0A1W6ZN30_9HYPH</name>
<dbReference type="InterPro" id="IPR036291">
    <property type="entry name" value="NAD(P)-bd_dom_sf"/>
</dbReference>
<dbReference type="OrthoDB" id="9801056at2"/>
<dbReference type="SUPFAM" id="SSF51735">
    <property type="entry name" value="NAD(P)-binding Rossmann-fold domains"/>
    <property type="match status" value="1"/>
</dbReference>
<organism evidence="1 2">
    <name type="scientific">Pseudorhodoplanes sinuspersici</name>
    <dbReference type="NCBI Taxonomy" id="1235591"/>
    <lineage>
        <taxon>Bacteria</taxon>
        <taxon>Pseudomonadati</taxon>
        <taxon>Pseudomonadota</taxon>
        <taxon>Alphaproteobacteria</taxon>
        <taxon>Hyphomicrobiales</taxon>
        <taxon>Pseudorhodoplanes</taxon>
    </lineage>
</organism>
<accession>A0A1W6ZN30</accession>
<proteinExistence type="predicted"/>
<dbReference type="KEGG" id="psin:CAK95_06710"/>
<keyword evidence="2" id="KW-1185">Reference proteome</keyword>
<dbReference type="Pfam" id="PF01370">
    <property type="entry name" value="Epimerase"/>
    <property type="match status" value="1"/>
</dbReference>
<evidence type="ECO:0000313" key="1">
    <source>
        <dbReference type="EMBL" id="ARP98798.1"/>
    </source>
</evidence>
<dbReference type="InterPro" id="IPR050177">
    <property type="entry name" value="Lipid_A_modif_metabolic_enz"/>
</dbReference>
<protein>
    <submittedName>
        <fullName evidence="1">NAD-dependent epimerase</fullName>
    </submittedName>
</protein>
<gene>
    <name evidence="1" type="ORF">CAK95_06710</name>
</gene>
<dbReference type="InterPro" id="IPR001509">
    <property type="entry name" value="Epimerase_deHydtase"/>
</dbReference>
<dbReference type="PANTHER" id="PTHR43245">
    <property type="entry name" value="BIFUNCTIONAL POLYMYXIN RESISTANCE PROTEIN ARNA"/>
    <property type="match status" value="1"/>
</dbReference>
<evidence type="ECO:0000313" key="2">
    <source>
        <dbReference type="Proteomes" id="UP000194137"/>
    </source>
</evidence>
<dbReference type="PANTHER" id="PTHR43245:SF54">
    <property type="entry name" value="BLL0593 PROTEIN"/>
    <property type="match status" value="1"/>
</dbReference>